<dbReference type="PROSITE" id="PS51155">
    <property type="entry name" value="CHIT_BIND_RR_2"/>
    <property type="match status" value="3"/>
</dbReference>
<sequence length="514" mass="51184">MKVAILFALAAVASAGHLHAPVVHAAAVLESGHSTQHRTQDLAGNYKFGYKESHTSGGSFRQEAGDAWGNKVGSYGLTDADGRVRVVKYVADGHGFRASVHTNEPGTAASHPAAASFDAPHKVAAVGVAVAAPLPALSLFMVLVVQETSNFDRKGHSHGAGGGASWQKETADSSGNVVGSYGLRNVDGRFRVVNYVAGDAGFRADVLSNEPGLQGPTGGNPYSFSYDGTITGGSFHSETGDASGVKRGSYGLPGRTVNYVADAGGFRATVTSNEAGVDTAQSPADVTVSSGSGAPGPPPGDTPPIYPGRYLSEASDSRGAGGLPVGRGATGHGSQDAWKPYEFAYGESLGPFQRESGDAAGNKKGVYGLKDPDGRFRTVNYVADAGGFRAGVQTNEPGVDDAQSPADVAVNKQSPPAGGVAQYPSSGAVHAGFPGSAAVIVPANPASNFPGGAALVPLGSPQAGFPGGVPLVPSGSPHAGIPGVSSVPWSGAGGAAVPGGPAGTGFGTQDVSGG</sequence>
<dbReference type="EMBL" id="ABJB010094647">
    <property type="status" value="NOT_ANNOTATED_CDS"/>
    <property type="molecule type" value="Genomic_DNA"/>
</dbReference>
<evidence type="ECO:0000256" key="4">
    <source>
        <dbReference type="SAM" id="SignalP"/>
    </source>
</evidence>
<accession>B7PWT8</accession>
<reference evidence="5 7" key="1">
    <citation type="submission" date="2008-03" db="EMBL/GenBank/DDBJ databases">
        <title>Annotation of Ixodes scapularis.</title>
        <authorList>
            <consortium name="Ixodes scapularis Genome Project Consortium"/>
            <person name="Caler E."/>
            <person name="Hannick L.I."/>
            <person name="Bidwell S."/>
            <person name="Joardar V."/>
            <person name="Thiagarajan M."/>
            <person name="Amedeo P."/>
            <person name="Galinsky K.J."/>
            <person name="Schobel S."/>
            <person name="Inman J."/>
            <person name="Hostetler J."/>
            <person name="Miller J."/>
            <person name="Hammond M."/>
            <person name="Megy K."/>
            <person name="Lawson D."/>
            <person name="Kodira C."/>
            <person name="Sutton G."/>
            <person name="Meyer J."/>
            <person name="Hill C.A."/>
            <person name="Birren B."/>
            <person name="Nene V."/>
            <person name="Collins F."/>
            <person name="Alarcon-Chaidez F."/>
            <person name="Wikel S."/>
            <person name="Strausberg R."/>
        </authorList>
    </citation>
    <scope>NUCLEOTIDE SEQUENCE [LARGE SCALE GENOMIC DNA]</scope>
    <source>
        <strain evidence="7">Wikel</strain>
        <strain evidence="5">Wikel colony</strain>
    </source>
</reference>
<feature type="signal peptide" evidence="4">
    <location>
        <begin position="1"/>
        <end position="15"/>
    </location>
</feature>
<dbReference type="InterPro" id="IPR031311">
    <property type="entry name" value="CHIT_BIND_RR_consensus"/>
</dbReference>
<feature type="compositionally biased region" description="Gly residues" evidence="3">
    <location>
        <begin position="319"/>
        <end position="331"/>
    </location>
</feature>
<dbReference type="VEuPathDB" id="VectorBase:ISCW019771"/>
<dbReference type="GO" id="GO:0062129">
    <property type="term" value="C:chitin-based extracellular matrix"/>
    <property type="evidence" value="ECO:0000318"/>
    <property type="project" value="GO_Central"/>
</dbReference>
<dbReference type="VEuPathDB" id="VectorBase:ISCP_031654"/>
<evidence type="ECO:0000256" key="3">
    <source>
        <dbReference type="SAM" id="MobiDB-lite"/>
    </source>
</evidence>
<dbReference type="PANTHER" id="PTHR10380:SF173">
    <property type="entry name" value="CUTICULAR PROTEIN 47EF, ISOFORM C-RELATED"/>
    <property type="match status" value="1"/>
</dbReference>
<reference evidence="6" key="2">
    <citation type="submission" date="2020-05" db="UniProtKB">
        <authorList>
            <consortium name="EnsemblMetazoa"/>
        </authorList>
    </citation>
    <scope>IDENTIFICATION</scope>
    <source>
        <strain evidence="6">wikel</strain>
    </source>
</reference>
<evidence type="ECO:0000256" key="2">
    <source>
        <dbReference type="PROSITE-ProRule" id="PRU00497"/>
    </source>
</evidence>
<dbReference type="InterPro" id="IPR050468">
    <property type="entry name" value="Cuticle_Struct_Prot"/>
</dbReference>
<dbReference type="PANTHER" id="PTHR10380">
    <property type="entry name" value="CUTICLE PROTEIN"/>
    <property type="match status" value="1"/>
</dbReference>
<evidence type="ECO:0000313" key="7">
    <source>
        <dbReference type="Proteomes" id="UP000001555"/>
    </source>
</evidence>
<dbReference type="OrthoDB" id="6512713at2759"/>
<evidence type="ECO:0000256" key="1">
    <source>
        <dbReference type="ARBA" id="ARBA00022460"/>
    </source>
</evidence>
<feature type="region of interest" description="Disordered" evidence="3">
    <location>
        <begin position="274"/>
        <end position="336"/>
    </location>
</feature>
<protein>
    <submittedName>
        <fullName evidence="5 6">Structural constituent of cuticle, putative</fullName>
    </submittedName>
</protein>
<dbReference type="Pfam" id="PF00379">
    <property type="entry name" value="Chitin_bind_4"/>
    <property type="match status" value="4"/>
</dbReference>
<dbReference type="VEuPathDB" id="VectorBase:ISCI019771"/>
<feature type="region of interest" description="Disordered" evidence="3">
    <location>
        <begin position="492"/>
        <end position="514"/>
    </location>
</feature>
<dbReference type="GO" id="GO:0008010">
    <property type="term" value="F:structural constituent of chitin-based larval cuticle"/>
    <property type="evidence" value="ECO:0000318"/>
    <property type="project" value="GO_Central"/>
</dbReference>
<dbReference type="AlphaFoldDB" id="B7PWT8"/>
<keyword evidence="1 2" id="KW-0193">Cuticle</keyword>
<dbReference type="EMBL" id="DS810236">
    <property type="protein sequence ID" value="EEC11060.1"/>
    <property type="molecule type" value="Genomic_DNA"/>
</dbReference>
<proteinExistence type="predicted"/>
<feature type="compositionally biased region" description="Pro residues" evidence="3">
    <location>
        <begin position="295"/>
        <end position="306"/>
    </location>
</feature>
<feature type="chain" id="PRO_5011935616" evidence="4">
    <location>
        <begin position="16"/>
        <end position="514"/>
    </location>
</feature>
<dbReference type="PROSITE" id="PS00233">
    <property type="entry name" value="CHIT_BIND_RR_1"/>
    <property type="match status" value="3"/>
</dbReference>
<dbReference type="VEuPathDB" id="VectorBase:ISCP_025813"/>
<gene>
    <name evidence="5" type="ORF">IscW_ISCW019771</name>
</gene>
<keyword evidence="7" id="KW-1185">Reference proteome</keyword>
<dbReference type="PaxDb" id="6945-B7PWT8"/>
<dbReference type="STRING" id="6945.B7PWT8"/>
<evidence type="ECO:0000313" key="6">
    <source>
        <dbReference type="EnsemblMetazoa" id="ISCW019771-PA"/>
    </source>
</evidence>
<dbReference type="EnsemblMetazoa" id="ISCW019771-RA">
    <property type="protein sequence ID" value="ISCW019771-PA"/>
    <property type="gene ID" value="ISCW019771"/>
</dbReference>
<dbReference type="EMBL" id="ABJB010345023">
    <property type="status" value="NOT_ANNOTATED_CDS"/>
    <property type="molecule type" value="Genomic_DNA"/>
</dbReference>
<dbReference type="HOGENOM" id="CLU_530289_0_0_1"/>
<dbReference type="InParanoid" id="B7PWT8"/>
<feature type="compositionally biased region" description="Polar residues" evidence="3">
    <location>
        <begin position="274"/>
        <end position="288"/>
    </location>
</feature>
<dbReference type="Proteomes" id="UP000001555">
    <property type="component" value="Unassembled WGS sequence"/>
</dbReference>
<keyword evidence="4" id="KW-0732">Signal</keyword>
<evidence type="ECO:0000313" key="5">
    <source>
        <dbReference type="EMBL" id="EEC11060.1"/>
    </source>
</evidence>
<dbReference type="InterPro" id="IPR000618">
    <property type="entry name" value="Insect_cuticle"/>
</dbReference>
<organism>
    <name type="scientific">Ixodes scapularis</name>
    <name type="common">Black-legged tick</name>
    <name type="synonym">Deer tick</name>
    <dbReference type="NCBI Taxonomy" id="6945"/>
    <lineage>
        <taxon>Eukaryota</taxon>
        <taxon>Metazoa</taxon>
        <taxon>Ecdysozoa</taxon>
        <taxon>Arthropoda</taxon>
        <taxon>Chelicerata</taxon>
        <taxon>Arachnida</taxon>
        <taxon>Acari</taxon>
        <taxon>Parasitiformes</taxon>
        <taxon>Ixodida</taxon>
        <taxon>Ixodoidea</taxon>
        <taxon>Ixodidae</taxon>
        <taxon>Ixodinae</taxon>
        <taxon>Ixodes</taxon>
    </lineage>
</organism>
<name>B7PWT8_IXOSC</name>